<gene>
    <name evidence="1" type="ORF">STAS_09501</name>
</gene>
<evidence type="ECO:0000313" key="1">
    <source>
        <dbReference type="EMBL" id="GER33373.1"/>
    </source>
</evidence>
<name>A0A5A7PKH8_STRAF</name>
<reference evidence="2" key="1">
    <citation type="journal article" date="2019" name="Curr. Biol.">
        <title>Genome Sequence of Striga asiatica Provides Insight into the Evolution of Plant Parasitism.</title>
        <authorList>
            <person name="Yoshida S."/>
            <person name="Kim S."/>
            <person name="Wafula E.K."/>
            <person name="Tanskanen J."/>
            <person name="Kim Y.M."/>
            <person name="Honaas L."/>
            <person name="Yang Z."/>
            <person name="Spallek T."/>
            <person name="Conn C.E."/>
            <person name="Ichihashi Y."/>
            <person name="Cheong K."/>
            <person name="Cui S."/>
            <person name="Der J.P."/>
            <person name="Gundlach H."/>
            <person name="Jiao Y."/>
            <person name="Hori C."/>
            <person name="Ishida J.K."/>
            <person name="Kasahara H."/>
            <person name="Kiba T."/>
            <person name="Kim M.S."/>
            <person name="Koo N."/>
            <person name="Laohavisit A."/>
            <person name="Lee Y.H."/>
            <person name="Lumba S."/>
            <person name="McCourt P."/>
            <person name="Mortimer J.C."/>
            <person name="Mutuku J.M."/>
            <person name="Nomura T."/>
            <person name="Sasaki-Sekimoto Y."/>
            <person name="Seto Y."/>
            <person name="Wang Y."/>
            <person name="Wakatake T."/>
            <person name="Sakakibara H."/>
            <person name="Demura T."/>
            <person name="Yamaguchi S."/>
            <person name="Yoneyama K."/>
            <person name="Manabe R.I."/>
            <person name="Nelson D.C."/>
            <person name="Schulman A.H."/>
            <person name="Timko M.P."/>
            <person name="dePamphilis C.W."/>
            <person name="Choi D."/>
            <person name="Shirasu K."/>
        </authorList>
    </citation>
    <scope>NUCLEOTIDE SEQUENCE [LARGE SCALE GENOMIC DNA]</scope>
    <source>
        <strain evidence="2">cv. UVA1</strain>
    </source>
</reference>
<dbReference type="EMBL" id="BKCP01004738">
    <property type="protein sequence ID" value="GER33373.1"/>
    <property type="molecule type" value="Genomic_DNA"/>
</dbReference>
<comment type="caution">
    <text evidence="1">The sequence shown here is derived from an EMBL/GenBank/DDBJ whole genome shotgun (WGS) entry which is preliminary data.</text>
</comment>
<dbReference type="AlphaFoldDB" id="A0A5A7PKH8"/>
<evidence type="ECO:0000313" key="2">
    <source>
        <dbReference type="Proteomes" id="UP000325081"/>
    </source>
</evidence>
<protein>
    <submittedName>
        <fullName evidence="1">Holo-[acyl-carrier-protein] synthase</fullName>
    </submittedName>
</protein>
<proteinExistence type="predicted"/>
<sequence length="122" mass="13719">MDWMSRAQFAIEASVAESMARSMNLPSVASLFRILLFKICSFHDFSLPRRHLGPVLSYLACHGAEIVSRVGPKSMKSEVGVERRLSFGKWFVLMGFRVLRQRVIGGGGKIGGKRWDFGEVRD</sequence>
<organism evidence="1 2">
    <name type="scientific">Striga asiatica</name>
    <name type="common">Asiatic witchweed</name>
    <name type="synonym">Buchnera asiatica</name>
    <dbReference type="NCBI Taxonomy" id="4170"/>
    <lineage>
        <taxon>Eukaryota</taxon>
        <taxon>Viridiplantae</taxon>
        <taxon>Streptophyta</taxon>
        <taxon>Embryophyta</taxon>
        <taxon>Tracheophyta</taxon>
        <taxon>Spermatophyta</taxon>
        <taxon>Magnoliopsida</taxon>
        <taxon>eudicotyledons</taxon>
        <taxon>Gunneridae</taxon>
        <taxon>Pentapetalae</taxon>
        <taxon>asterids</taxon>
        <taxon>lamiids</taxon>
        <taxon>Lamiales</taxon>
        <taxon>Orobanchaceae</taxon>
        <taxon>Buchnereae</taxon>
        <taxon>Striga</taxon>
    </lineage>
</organism>
<dbReference type="Proteomes" id="UP000325081">
    <property type="component" value="Unassembled WGS sequence"/>
</dbReference>
<accession>A0A5A7PKH8</accession>
<keyword evidence="2" id="KW-1185">Reference proteome</keyword>